<dbReference type="Proteomes" id="UP000011715">
    <property type="component" value="Unassembled WGS sequence"/>
</dbReference>
<name>A0A0C4EBC8_MAGP6</name>
<evidence type="ECO:0000313" key="2">
    <source>
        <dbReference type="EMBL" id="KLU91456.1"/>
    </source>
</evidence>
<evidence type="ECO:0000313" key="3">
    <source>
        <dbReference type="EnsemblFungi" id="MAPG_09976T0"/>
    </source>
</evidence>
<reference evidence="3" key="5">
    <citation type="submission" date="2015-06" db="UniProtKB">
        <authorList>
            <consortium name="EnsemblFungi"/>
        </authorList>
    </citation>
    <scope>IDENTIFICATION</scope>
    <source>
        <strain evidence="3">ATCC 64411</strain>
    </source>
</reference>
<dbReference type="AlphaFoldDB" id="A0A0C4EBC8"/>
<organism evidence="3 4">
    <name type="scientific">Magnaporthiopsis poae (strain ATCC 64411 / 73-15)</name>
    <name type="common">Kentucky bluegrass fungus</name>
    <name type="synonym">Magnaporthe poae</name>
    <dbReference type="NCBI Taxonomy" id="644358"/>
    <lineage>
        <taxon>Eukaryota</taxon>
        <taxon>Fungi</taxon>
        <taxon>Dikarya</taxon>
        <taxon>Ascomycota</taxon>
        <taxon>Pezizomycotina</taxon>
        <taxon>Sordariomycetes</taxon>
        <taxon>Sordariomycetidae</taxon>
        <taxon>Magnaporthales</taxon>
        <taxon>Magnaporthaceae</taxon>
        <taxon>Magnaporthiopsis</taxon>
    </lineage>
</organism>
<gene>
    <name evidence="2" type="ORF">MAPG_09976</name>
</gene>
<feature type="region of interest" description="Disordered" evidence="1">
    <location>
        <begin position="1"/>
        <end position="82"/>
    </location>
</feature>
<reference evidence="4" key="1">
    <citation type="submission" date="2010-05" db="EMBL/GenBank/DDBJ databases">
        <title>The genome sequence of Magnaporthe poae strain ATCC 64411.</title>
        <authorList>
            <person name="Ma L.-J."/>
            <person name="Dead R."/>
            <person name="Young S."/>
            <person name="Zeng Q."/>
            <person name="Koehrsen M."/>
            <person name="Alvarado L."/>
            <person name="Berlin A."/>
            <person name="Chapman S.B."/>
            <person name="Chen Z."/>
            <person name="Freedman E."/>
            <person name="Gellesch M."/>
            <person name="Goldberg J."/>
            <person name="Griggs A."/>
            <person name="Gujja S."/>
            <person name="Heilman E.R."/>
            <person name="Heiman D."/>
            <person name="Hepburn T."/>
            <person name="Howarth C."/>
            <person name="Jen D."/>
            <person name="Larson L."/>
            <person name="Mehta T."/>
            <person name="Neiman D."/>
            <person name="Pearson M."/>
            <person name="Roberts A."/>
            <person name="Saif S."/>
            <person name="Shea T."/>
            <person name="Shenoy N."/>
            <person name="Sisk P."/>
            <person name="Stolte C."/>
            <person name="Sykes S."/>
            <person name="Walk T."/>
            <person name="White J."/>
            <person name="Yandava C."/>
            <person name="Haas B."/>
            <person name="Nusbaum C."/>
            <person name="Birren B."/>
        </authorList>
    </citation>
    <scope>NUCLEOTIDE SEQUENCE [LARGE SCALE GENOMIC DNA]</scope>
    <source>
        <strain evidence="4">ATCC 64411 / 73-15</strain>
    </source>
</reference>
<dbReference type="VEuPathDB" id="FungiDB:MAPG_09976"/>
<reference evidence="2" key="3">
    <citation type="submission" date="2011-03" db="EMBL/GenBank/DDBJ databases">
        <title>Annotation of Magnaporthe poae ATCC 64411.</title>
        <authorList>
            <person name="Ma L.-J."/>
            <person name="Dead R."/>
            <person name="Young S.K."/>
            <person name="Zeng Q."/>
            <person name="Gargeya S."/>
            <person name="Fitzgerald M."/>
            <person name="Haas B."/>
            <person name="Abouelleil A."/>
            <person name="Alvarado L."/>
            <person name="Arachchi H.M."/>
            <person name="Berlin A."/>
            <person name="Brown A."/>
            <person name="Chapman S.B."/>
            <person name="Chen Z."/>
            <person name="Dunbar C."/>
            <person name="Freedman E."/>
            <person name="Gearin G."/>
            <person name="Gellesch M."/>
            <person name="Goldberg J."/>
            <person name="Griggs A."/>
            <person name="Gujja S."/>
            <person name="Heiman D."/>
            <person name="Howarth C."/>
            <person name="Larson L."/>
            <person name="Lui A."/>
            <person name="MacDonald P.J.P."/>
            <person name="Mehta T."/>
            <person name="Montmayeur A."/>
            <person name="Murphy C."/>
            <person name="Neiman D."/>
            <person name="Pearson M."/>
            <person name="Priest M."/>
            <person name="Roberts A."/>
            <person name="Saif S."/>
            <person name="Shea T."/>
            <person name="Shenoy N."/>
            <person name="Sisk P."/>
            <person name="Stolte C."/>
            <person name="Sykes S."/>
            <person name="Yandava C."/>
            <person name="Wortman J."/>
            <person name="Nusbaum C."/>
            <person name="Birren B."/>
        </authorList>
    </citation>
    <scope>NUCLEOTIDE SEQUENCE</scope>
    <source>
        <strain evidence="2">ATCC 64411</strain>
    </source>
</reference>
<accession>A0A0C4EBC8</accession>
<feature type="compositionally biased region" description="Pro residues" evidence="1">
    <location>
        <begin position="20"/>
        <end position="29"/>
    </location>
</feature>
<feature type="compositionally biased region" description="Low complexity" evidence="1">
    <location>
        <begin position="8"/>
        <end position="19"/>
    </location>
</feature>
<dbReference type="EMBL" id="GL876977">
    <property type="protein sequence ID" value="KLU91456.1"/>
    <property type="molecule type" value="Genomic_DNA"/>
</dbReference>
<proteinExistence type="predicted"/>
<evidence type="ECO:0000313" key="4">
    <source>
        <dbReference type="Proteomes" id="UP000011715"/>
    </source>
</evidence>
<sequence>MSKSTALSTHSSVNHSHTPSPSPPPPPTTVSPHLAGANRGGPAAFLAPHPQARRHRIVTHPSPTNGSPRANHGGRLDCHETETTPATGETFCLCRPPLDGLPSSAPRVACHAASYCNPPALGETANGATNELPRHSRSAERPATPPIQELPASPAAGPERAFFFALGYFFQPMERFVLR</sequence>
<protein>
    <submittedName>
        <fullName evidence="2 3">Uncharacterized protein</fullName>
    </submittedName>
</protein>
<dbReference type="EMBL" id="ADBL01002559">
    <property type="status" value="NOT_ANNOTATED_CDS"/>
    <property type="molecule type" value="Genomic_DNA"/>
</dbReference>
<reference evidence="2" key="2">
    <citation type="submission" date="2010-05" db="EMBL/GenBank/DDBJ databases">
        <title>The Genome Sequence of Magnaporthe poae strain ATCC 64411.</title>
        <authorList>
            <consortium name="The Broad Institute Genome Sequencing Platform"/>
            <consortium name="Broad Institute Genome Sequencing Center for Infectious Disease"/>
            <person name="Ma L.-J."/>
            <person name="Dead R."/>
            <person name="Young S."/>
            <person name="Zeng Q."/>
            <person name="Koehrsen M."/>
            <person name="Alvarado L."/>
            <person name="Berlin A."/>
            <person name="Chapman S.B."/>
            <person name="Chen Z."/>
            <person name="Freedman E."/>
            <person name="Gellesch M."/>
            <person name="Goldberg J."/>
            <person name="Griggs A."/>
            <person name="Gujja S."/>
            <person name="Heilman E.R."/>
            <person name="Heiman D."/>
            <person name="Hepburn T."/>
            <person name="Howarth C."/>
            <person name="Jen D."/>
            <person name="Larson L."/>
            <person name="Mehta T."/>
            <person name="Neiman D."/>
            <person name="Pearson M."/>
            <person name="Roberts A."/>
            <person name="Saif S."/>
            <person name="Shea T."/>
            <person name="Shenoy N."/>
            <person name="Sisk P."/>
            <person name="Stolte C."/>
            <person name="Sykes S."/>
            <person name="Walk T."/>
            <person name="White J."/>
            <person name="Yandava C."/>
            <person name="Haas B."/>
            <person name="Nusbaum C."/>
            <person name="Birren B."/>
        </authorList>
    </citation>
    <scope>NUCLEOTIDE SEQUENCE</scope>
    <source>
        <strain evidence="2">ATCC 64411</strain>
    </source>
</reference>
<reference evidence="3" key="4">
    <citation type="journal article" date="2015" name="G3 (Bethesda)">
        <title>Genome sequences of three phytopathogenic species of the Magnaporthaceae family of fungi.</title>
        <authorList>
            <person name="Okagaki L.H."/>
            <person name="Nunes C.C."/>
            <person name="Sailsbery J."/>
            <person name="Clay B."/>
            <person name="Brown D."/>
            <person name="John T."/>
            <person name="Oh Y."/>
            <person name="Young N."/>
            <person name="Fitzgerald M."/>
            <person name="Haas B.J."/>
            <person name="Zeng Q."/>
            <person name="Young S."/>
            <person name="Adiconis X."/>
            <person name="Fan L."/>
            <person name="Levin J.Z."/>
            <person name="Mitchell T.K."/>
            <person name="Okubara P.A."/>
            <person name="Farman M.L."/>
            <person name="Kohn L.M."/>
            <person name="Birren B."/>
            <person name="Ma L.-J."/>
            <person name="Dean R.A."/>
        </authorList>
    </citation>
    <scope>NUCLEOTIDE SEQUENCE</scope>
    <source>
        <strain evidence="3">ATCC 64411 / 73-15</strain>
    </source>
</reference>
<dbReference type="EnsemblFungi" id="MAPG_09976T0">
    <property type="protein sequence ID" value="MAPG_09976T0"/>
    <property type="gene ID" value="MAPG_09976"/>
</dbReference>
<evidence type="ECO:0000256" key="1">
    <source>
        <dbReference type="SAM" id="MobiDB-lite"/>
    </source>
</evidence>
<feature type="region of interest" description="Disordered" evidence="1">
    <location>
        <begin position="126"/>
        <end position="154"/>
    </location>
</feature>
<keyword evidence="4" id="KW-1185">Reference proteome</keyword>